<dbReference type="GO" id="GO:0015141">
    <property type="term" value="F:succinate transmembrane transporter activity"/>
    <property type="evidence" value="ECO:0007669"/>
    <property type="project" value="TreeGrafter"/>
</dbReference>
<dbReference type="Proteomes" id="UP000291020">
    <property type="component" value="Unassembled WGS sequence"/>
</dbReference>
<evidence type="ECO:0000256" key="7">
    <source>
        <dbReference type="SAM" id="Phobius"/>
    </source>
</evidence>
<dbReference type="Ensembl" id="ENSGAGT00000020241.1">
    <property type="protein sequence ID" value="ENSGAGP00000017744.1"/>
    <property type="gene ID" value="ENSGAGG00000012896.1"/>
</dbReference>
<feature type="transmembrane region" description="Helical" evidence="7">
    <location>
        <begin position="92"/>
        <end position="110"/>
    </location>
</feature>
<dbReference type="PANTHER" id="PTHR10283">
    <property type="entry name" value="SOLUTE CARRIER FAMILY 13 MEMBER"/>
    <property type="match status" value="1"/>
</dbReference>
<organism evidence="8 9">
    <name type="scientific">Gopherus agassizii</name>
    <name type="common">Agassiz's desert tortoise</name>
    <dbReference type="NCBI Taxonomy" id="38772"/>
    <lineage>
        <taxon>Eukaryota</taxon>
        <taxon>Metazoa</taxon>
        <taxon>Chordata</taxon>
        <taxon>Craniata</taxon>
        <taxon>Vertebrata</taxon>
        <taxon>Euteleostomi</taxon>
        <taxon>Archelosauria</taxon>
        <taxon>Testudinata</taxon>
        <taxon>Testudines</taxon>
        <taxon>Cryptodira</taxon>
        <taxon>Durocryptodira</taxon>
        <taxon>Testudinoidea</taxon>
        <taxon>Testudinidae</taxon>
        <taxon>Gopherus</taxon>
    </lineage>
</organism>
<keyword evidence="5 7" id="KW-0472">Membrane</keyword>
<evidence type="ECO:0000313" key="8">
    <source>
        <dbReference type="Ensembl" id="ENSGAGP00000017744.1"/>
    </source>
</evidence>
<reference evidence="8" key="3">
    <citation type="submission" date="2025-09" db="UniProtKB">
        <authorList>
            <consortium name="Ensembl"/>
        </authorList>
    </citation>
    <scope>IDENTIFICATION</scope>
</reference>
<comment type="similarity">
    <text evidence="2">Belongs to the SLC13A/DASS transporter (TC 2.A.47) family. NADC subfamily.</text>
</comment>
<evidence type="ECO:0000313" key="9">
    <source>
        <dbReference type="Proteomes" id="UP000291020"/>
    </source>
</evidence>
<keyword evidence="3 7" id="KW-0812">Transmembrane</keyword>
<dbReference type="GO" id="GO:0015139">
    <property type="term" value="F:alpha-ketoglutarate transmembrane transporter activity"/>
    <property type="evidence" value="ECO:0007669"/>
    <property type="project" value="TreeGrafter"/>
</dbReference>
<reference evidence="9" key="1">
    <citation type="journal article" date="2017" name="PLoS ONE">
        <title>The Agassiz's desert tortoise genome provides a resource for the conservation of a threatened species.</title>
        <authorList>
            <person name="Tollis M."/>
            <person name="DeNardo D.F."/>
            <person name="Cornelius J.A."/>
            <person name="Dolby G.A."/>
            <person name="Edwards T."/>
            <person name="Henen B.T."/>
            <person name="Karl A.E."/>
            <person name="Murphy R.W."/>
            <person name="Kusumi K."/>
        </authorList>
    </citation>
    <scope>NUCLEOTIDE SEQUENCE [LARGE SCALE GENOMIC DNA]</scope>
</reference>
<keyword evidence="4 7" id="KW-1133">Transmembrane helix</keyword>
<dbReference type="CDD" id="cd01115">
    <property type="entry name" value="SLC13_permease"/>
    <property type="match status" value="1"/>
</dbReference>
<sequence length="569" mass="62355">MQCCSSSVATKSAVIGLQACGLVSQSAVLCVLIVCVLFQEAKCGYVIILMALFWCMEVLPLGVTALFPVVLFPLMNIMDSTKVCMEYLKDSNMLFLGGLMVAIAVEHWNLHKRIALRVLLIVGVRPALLIMGFMSVTAFLSMWISNTATTAMMIPIAQAVLDQLHKSEQETSPVGHVAESINKAFELSSQSHFRSPAISCFWKHLTFCKGMSLSVCYAASIGGIATLTGSTPNLVMKGQMDALFPTNNNVVNFASWFMFAFPTMLLLLALSWIWLQIMFLGFDFRKNLGFGANASMKAKQKMAYRIIKDEHKKLGSMRFAEIAVTVLFLILVVLWFTRDPGFIPGWATNVFNKNGESYVTDATVVMFISLLMFLIPSEIPTYLCHNRQIPVLPALLDWKTVNQKMPWNIVILLGGGFALAKGSEESGLSEWLGSKLTPLQNMSSPIIVLLLCLLVATFTECTSNVATTTLFLPILAAMAQTICLNPLYVMLPCTLSASLAFMLPVATPPNAIAFSYGQLKVIDMVSTGSVLNILGVLTIMLAINTWGYPLFDLNHFPVWANSTSAASCK</sequence>
<reference evidence="8" key="2">
    <citation type="submission" date="2025-08" db="UniProtKB">
        <authorList>
            <consortium name="Ensembl"/>
        </authorList>
    </citation>
    <scope>IDENTIFICATION</scope>
</reference>
<feature type="transmembrane region" description="Helical" evidence="7">
    <location>
        <begin position="357"/>
        <end position="375"/>
    </location>
</feature>
<evidence type="ECO:0000256" key="1">
    <source>
        <dbReference type="ARBA" id="ARBA00004141"/>
    </source>
</evidence>
<dbReference type="GO" id="GO:0015138">
    <property type="term" value="F:fumarate transmembrane transporter activity"/>
    <property type="evidence" value="ECO:0007669"/>
    <property type="project" value="TreeGrafter"/>
</dbReference>
<dbReference type="AlphaFoldDB" id="A0A452HRV6"/>
<comment type="subcellular location">
    <subcellularLocation>
        <location evidence="1">Membrane</location>
        <topology evidence="1">Multi-pass membrane protein</topology>
    </subcellularLocation>
</comment>
<feature type="transmembrane region" description="Helical" evidence="7">
    <location>
        <begin position="45"/>
        <end position="72"/>
    </location>
</feature>
<feature type="transmembrane region" description="Helical" evidence="7">
    <location>
        <begin position="253"/>
        <end position="275"/>
    </location>
</feature>
<keyword evidence="6" id="KW-0739">Sodium transport</keyword>
<protein>
    <submittedName>
        <fullName evidence="8">Uncharacterized protein</fullName>
    </submittedName>
</protein>
<accession>A0A452HRV6</accession>
<proteinExistence type="inferred from homology"/>
<feature type="transmembrane region" description="Helical" evidence="7">
    <location>
        <begin position="497"/>
        <end position="517"/>
    </location>
</feature>
<feature type="transmembrane region" description="Helical" evidence="7">
    <location>
        <begin position="15"/>
        <end position="38"/>
    </location>
</feature>
<dbReference type="GO" id="GO:0005886">
    <property type="term" value="C:plasma membrane"/>
    <property type="evidence" value="ECO:0007669"/>
    <property type="project" value="TreeGrafter"/>
</dbReference>
<dbReference type="GO" id="GO:0071285">
    <property type="term" value="P:cellular response to lithium ion"/>
    <property type="evidence" value="ECO:0007669"/>
    <property type="project" value="TreeGrafter"/>
</dbReference>
<dbReference type="PANTHER" id="PTHR10283:SF82">
    <property type="entry name" value="SOLUTE CARRIER FAMILY 13 MEMBER 2"/>
    <property type="match status" value="1"/>
</dbReference>
<evidence type="ECO:0000256" key="6">
    <source>
        <dbReference type="ARBA" id="ARBA00023201"/>
    </source>
</evidence>
<dbReference type="GO" id="GO:0017153">
    <property type="term" value="F:sodium:dicarboxylate symporter activity"/>
    <property type="evidence" value="ECO:0007669"/>
    <property type="project" value="TreeGrafter"/>
</dbReference>
<name>A0A452HRV6_9SAUR</name>
<evidence type="ECO:0000256" key="4">
    <source>
        <dbReference type="ARBA" id="ARBA00022989"/>
    </source>
</evidence>
<feature type="transmembrane region" description="Helical" evidence="7">
    <location>
        <begin position="319"/>
        <end position="337"/>
    </location>
</feature>
<feature type="transmembrane region" description="Helical" evidence="7">
    <location>
        <begin position="442"/>
        <end position="458"/>
    </location>
</feature>
<evidence type="ECO:0000256" key="5">
    <source>
        <dbReference type="ARBA" id="ARBA00023136"/>
    </source>
</evidence>
<feature type="transmembrane region" description="Helical" evidence="7">
    <location>
        <begin position="529"/>
        <end position="548"/>
    </location>
</feature>
<feature type="transmembrane region" description="Helical" evidence="7">
    <location>
        <begin position="470"/>
        <end position="491"/>
    </location>
</feature>
<keyword evidence="9" id="KW-1185">Reference proteome</keyword>
<dbReference type="Pfam" id="PF00939">
    <property type="entry name" value="Na_sulph_symp"/>
    <property type="match status" value="1"/>
</dbReference>
<dbReference type="InterPro" id="IPR001898">
    <property type="entry name" value="SLC13A/DASS"/>
</dbReference>
<keyword evidence="6" id="KW-0406">Ion transport</keyword>
<feature type="transmembrane region" description="Helical" evidence="7">
    <location>
        <begin position="405"/>
        <end position="422"/>
    </location>
</feature>
<evidence type="ECO:0000256" key="3">
    <source>
        <dbReference type="ARBA" id="ARBA00022692"/>
    </source>
</evidence>
<keyword evidence="6" id="KW-0915">Sodium</keyword>
<keyword evidence="6" id="KW-0813">Transport</keyword>
<evidence type="ECO:0000256" key="2">
    <source>
        <dbReference type="ARBA" id="ARBA00006772"/>
    </source>
</evidence>
<feature type="transmembrane region" description="Helical" evidence="7">
    <location>
        <begin position="122"/>
        <end position="144"/>
    </location>
</feature>